<feature type="non-terminal residue" evidence="2">
    <location>
        <position position="150"/>
    </location>
</feature>
<dbReference type="Pfam" id="PF06985">
    <property type="entry name" value="HET"/>
    <property type="match status" value="1"/>
</dbReference>
<reference evidence="2 3" key="1">
    <citation type="journal article" date="2018" name="Nat. Ecol. Evol.">
        <title>Pezizomycetes genomes reveal the molecular basis of ectomycorrhizal truffle lifestyle.</title>
        <authorList>
            <person name="Murat C."/>
            <person name="Payen T."/>
            <person name="Noel B."/>
            <person name="Kuo A."/>
            <person name="Morin E."/>
            <person name="Chen J."/>
            <person name="Kohler A."/>
            <person name="Krizsan K."/>
            <person name="Balestrini R."/>
            <person name="Da Silva C."/>
            <person name="Montanini B."/>
            <person name="Hainaut M."/>
            <person name="Levati E."/>
            <person name="Barry K.W."/>
            <person name="Belfiori B."/>
            <person name="Cichocki N."/>
            <person name="Clum A."/>
            <person name="Dockter R.B."/>
            <person name="Fauchery L."/>
            <person name="Guy J."/>
            <person name="Iotti M."/>
            <person name="Le Tacon F."/>
            <person name="Lindquist E.A."/>
            <person name="Lipzen A."/>
            <person name="Malagnac F."/>
            <person name="Mello A."/>
            <person name="Molinier V."/>
            <person name="Miyauchi S."/>
            <person name="Poulain J."/>
            <person name="Riccioni C."/>
            <person name="Rubini A."/>
            <person name="Sitrit Y."/>
            <person name="Splivallo R."/>
            <person name="Traeger S."/>
            <person name="Wang M."/>
            <person name="Zifcakova L."/>
            <person name="Wipf D."/>
            <person name="Zambonelli A."/>
            <person name="Paolocci F."/>
            <person name="Nowrousian M."/>
            <person name="Ottonello S."/>
            <person name="Baldrian P."/>
            <person name="Spatafora J.W."/>
            <person name="Henrissat B."/>
            <person name="Nagy L.G."/>
            <person name="Aury J.M."/>
            <person name="Wincker P."/>
            <person name="Grigoriev I.V."/>
            <person name="Bonfante P."/>
            <person name="Martin F.M."/>
        </authorList>
    </citation>
    <scope>NUCLEOTIDE SEQUENCE [LARGE SCALE GENOMIC DNA]</scope>
    <source>
        <strain evidence="2 3">ATCC MYA-4762</strain>
    </source>
</reference>
<evidence type="ECO:0000259" key="1">
    <source>
        <dbReference type="Pfam" id="PF06985"/>
    </source>
</evidence>
<feature type="domain" description="Heterokaryon incompatibility" evidence="1">
    <location>
        <begin position="41"/>
        <end position="133"/>
    </location>
</feature>
<dbReference type="AlphaFoldDB" id="A0A3N4LIH9"/>
<name>A0A3N4LIH9_9PEZI</name>
<accession>A0A3N4LIH9</accession>
<dbReference type="EMBL" id="ML121550">
    <property type="protein sequence ID" value="RPB22693.1"/>
    <property type="molecule type" value="Genomic_DNA"/>
</dbReference>
<organism evidence="2 3">
    <name type="scientific">Terfezia boudieri ATCC MYA-4762</name>
    <dbReference type="NCBI Taxonomy" id="1051890"/>
    <lineage>
        <taxon>Eukaryota</taxon>
        <taxon>Fungi</taxon>
        <taxon>Dikarya</taxon>
        <taxon>Ascomycota</taxon>
        <taxon>Pezizomycotina</taxon>
        <taxon>Pezizomycetes</taxon>
        <taxon>Pezizales</taxon>
        <taxon>Pezizaceae</taxon>
        <taxon>Terfezia</taxon>
    </lineage>
</organism>
<evidence type="ECO:0000313" key="2">
    <source>
        <dbReference type="EMBL" id="RPB22693.1"/>
    </source>
</evidence>
<keyword evidence="3" id="KW-1185">Reference proteome</keyword>
<proteinExistence type="predicted"/>
<protein>
    <recommendedName>
        <fullName evidence="1">Heterokaryon incompatibility domain-containing protein</fullName>
    </recommendedName>
</protein>
<dbReference type="Proteomes" id="UP000267821">
    <property type="component" value="Unassembled WGS sequence"/>
</dbReference>
<dbReference type="OrthoDB" id="5274304at2759"/>
<sequence>MPRRIWDLKCNRVIDFRMLHSASLAMQVSMDPDVKPRLPTYWAVSHSWADDIHSSKTSVNQYQWPVPLPQGIGLSSLRYELLGYGAEYVWLDVLCLRQQSDIYALNLLKREEWKLDVPTIGNIYRAAARIVRYFNGVGREFRSDGWDNDR</sequence>
<gene>
    <name evidence="2" type="ORF">L211DRAFT_788170</name>
</gene>
<evidence type="ECO:0000313" key="3">
    <source>
        <dbReference type="Proteomes" id="UP000267821"/>
    </source>
</evidence>
<dbReference type="InterPro" id="IPR010730">
    <property type="entry name" value="HET"/>
</dbReference>
<dbReference type="InParanoid" id="A0A3N4LIH9"/>